<evidence type="ECO:0000256" key="4">
    <source>
        <dbReference type="ARBA" id="ARBA00023136"/>
    </source>
</evidence>
<evidence type="ECO:0008006" key="9">
    <source>
        <dbReference type="Google" id="ProtNLM"/>
    </source>
</evidence>
<keyword evidence="2 6" id="KW-0812">Transmembrane</keyword>
<gene>
    <name evidence="7" type="ORF">ACJMK2_035944</name>
</gene>
<comment type="similarity">
    <text evidence="5">Belongs to the TMEM179 family.</text>
</comment>
<feature type="transmembrane region" description="Helical" evidence="6">
    <location>
        <begin position="6"/>
        <end position="29"/>
    </location>
</feature>
<dbReference type="PANTHER" id="PTHR31872">
    <property type="entry name" value="TRANSMEMBRANE PROTEIN 179"/>
    <property type="match status" value="1"/>
</dbReference>
<keyword evidence="3 6" id="KW-1133">Transmembrane helix</keyword>
<feature type="transmembrane region" description="Helical" evidence="6">
    <location>
        <begin position="112"/>
        <end position="133"/>
    </location>
</feature>
<dbReference type="EMBL" id="JBJQND010000006">
    <property type="protein sequence ID" value="KAL3872740.1"/>
    <property type="molecule type" value="Genomic_DNA"/>
</dbReference>
<reference evidence="7 8" key="1">
    <citation type="submission" date="2024-11" db="EMBL/GenBank/DDBJ databases">
        <title>Chromosome-level genome assembly of the freshwater bivalve Anodonta woodiana.</title>
        <authorList>
            <person name="Chen X."/>
        </authorList>
    </citation>
    <scope>NUCLEOTIDE SEQUENCE [LARGE SCALE GENOMIC DNA]</scope>
    <source>
        <strain evidence="7">MN2024</strain>
        <tissue evidence="7">Gills</tissue>
    </source>
</reference>
<evidence type="ECO:0000256" key="2">
    <source>
        <dbReference type="ARBA" id="ARBA00022692"/>
    </source>
</evidence>
<dbReference type="Pfam" id="PF26158">
    <property type="entry name" value="Claudin_TMEM179-179B"/>
    <property type="match status" value="1"/>
</dbReference>
<evidence type="ECO:0000313" key="8">
    <source>
        <dbReference type="Proteomes" id="UP001634394"/>
    </source>
</evidence>
<evidence type="ECO:0000256" key="6">
    <source>
        <dbReference type="SAM" id="Phobius"/>
    </source>
</evidence>
<dbReference type="PANTHER" id="PTHR31872:SF4">
    <property type="entry name" value="TRANSMEMBRANE PROTEIN 179"/>
    <property type="match status" value="1"/>
</dbReference>
<protein>
    <recommendedName>
        <fullName evidence="9">Transmembrane protein 179</fullName>
    </recommendedName>
</protein>
<keyword evidence="8" id="KW-1185">Reference proteome</keyword>
<feature type="transmembrane region" description="Helical" evidence="6">
    <location>
        <begin position="178"/>
        <end position="200"/>
    </location>
</feature>
<evidence type="ECO:0000313" key="7">
    <source>
        <dbReference type="EMBL" id="KAL3872740.1"/>
    </source>
</evidence>
<dbReference type="InterPro" id="IPR059010">
    <property type="entry name" value="TMEM179-179B"/>
</dbReference>
<evidence type="ECO:0000256" key="3">
    <source>
        <dbReference type="ARBA" id="ARBA00022989"/>
    </source>
</evidence>
<evidence type="ECO:0000256" key="1">
    <source>
        <dbReference type="ARBA" id="ARBA00004141"/>
    </source>
</evidence>
<evidence type="ECO:0000256" key="5">
    <source>
        <dbReference type="ARBA" id="ARBA00093776"/>
    </source>
</evidence>
<comment type="subcellular location">
    <subcellularLocation>
        <location evidence="1">Membrane</location>
        <topology evidence="1">Multi-pass membrane protein</topology>
    </subcellularLocation>
</comment>
<name>A0ABD3WJR2_SINWO</name>
<accession>A0ABD3WJR2</accession>
<sequence length="230" mass="26178">MGLGNTVVLAQVTTFLISFIVSFFLFVPLSTNQREFNGKCLLYATGTWKSNNSVDDGVTQLKEIKWGPDSACGFNIFMGVMVMLVSLFYVVWESLFLCRDTDSSWLGSFIKALLSIVMMLLLFTSSLTLSVGLNKWCRLIERPESQLISCETAQYIDFLQDYGIDQNNFYTEMQMAQFGGWCAFVCWVVIMAMALVKVYMSHKQEAFMTSMNRERQRLLQKVGHHSSSTI</sequence>
<feature type="transmembrane region" description="Helical" evidence="6">
    <location>
        <begin position="72"/>
        <end position="92"/>
    </location>
</feature>
<dbReference type="InterPro" id="IPR029673">
    <property type="entry name" value="TMEM179"/>
</dbReference>
<organism evidence="7 8">
    <name type="scientific">Sinanodonta woodiana</name>
    <name type="common">Chinese pond mussel</name>
    <name type="synonym">Anodonta woodiana</name>
    <dbReference type="NCBI Taxonomy" id="1069815"/>
    <lineage>
        <taxon>Eukaryota</taxon>
        <taxon>Metazoa</taxon>
        <taxon>Spiralia</taxon>
        <taxon>Lophotrochozoa</taxon>
        <taxon>Mollusca</taxon>
        <taxon>Bivalvia</taxon>
        <taxon>Autobranchia</taxon>
        <taxon>Heteroconchia</taxon>
        <taxon>Palaeoheterodonta</taxon>
        <taxon>Unionida</taxon>
        <taxon>Unionoidea</taxon>
        <taxon>Unionidae</taxon>
        <taxon>Unioninae</taxon>
        <taxon>Sinanodonta</taxon>
    </lineage>
</organism>
<dbReference type="Proteomes" id="UP001634394">
    <property type="component" value="Unassembled WGS sequence"/>
</dbReference>
<dbReference type="AlphaFoldDB" id="A0ABD3WJR2"/>
<keyword evidence="4 6" id="KW-0472">Membrane</keyword>
<comment type="caution">
    <text evidence="7">The sequence shown here is derived from an EMBL/GenBank/DDBJ whole genome shotgun (WGS) entry which is preliminary data.</text>
</comment>
<proteinExistence type="inferred from homology"/>